<proteinExistence type="predicted"/>
<protein>
    <submittedName>
        <fullName evidence="1">Uncharacterized protein</fullName>
    </submittedName>
</protein>
<accession>A0A0V0ZF47</accession>
<sequence length="51" mass="5759">MDEVAELLKKDRIGVGAVPEKWNSFRNWMAASALGCPNQRLSAYGYLLWDS</sequence>
<name>A0A0V0ZF47_TRIBR</name>
<dbReference type="AlphaFoldDB" id="A0A0V0ZF47"/>
<dbReference type="EMBL" id="JYDI01003811">
    <property type="protein sequence ID" value="KRY11103.1"/>
    <property type="molecule type" value="Genomic_DNA"/>
</dbReference>
<keyword evidence="2" id="KW-1185">Reference proteome</keyword>
<evidence type="ECO:0000313" key="2">
    <source>
        <dbReference type="Proteomes" id="UP000054653"/>
    </source>
</evidence>
<evidence type="ECO:0000313" key="1">
    <source>
        <dbReference type="EMBL" id="KRY11103.1"/>
    </source>
</evidence>
<organism evidence="1 2">
    <name type="scientific">Trichinella britovi</name>
    <name type="common">Parasitic roundworm</name>
    <dbReference type="NCBI Taxonomy" id="45882"/>
    <lineage>
        <taxon>Eukaryota</taxon>
        <taxon>Metazoa</taxon>
        <taxon>Ecdysozoa</taxon>
        <taxon>Nematoda</taxon>
        <taxon>Enoplea</taxon>
        <taxon>Dorylaimia</taxon>
        <taxon>Trichinellida</taxon>
        <taxon>Trichinellidae</taxon>
        <taxon>Trichinella</taxon>
    </lineage>
</organism>
<reference evidence="1 2" key="1">
    <citation type="submission" date="2015-01" db="EMBL/GenBank/DDBJ databases">
        <title>Evolution of Trichinella species and genotypes.</title>
        <authorList>
            <person name="Korhonen P.K."/>
            <person name="Edoardo P."/>
            <person name="Giuseppe L.R."/>
            <person name="Gasser R.B."/>
        </authorList>
    </citation>
    <scope>NUCLEOTIDE SEQUENCE [LARGE SCALE GENOMIC DNA]</scope>
    <source>
        <strain evidence="1">ISS120</strain>
    </source>
</reference>
<dbReference type="Proteomes" id="UP000054653">
    <property type="component" value="Unassembled WGS sequence"/>
</dbReference>
<gene>
    <name evidence="1" type="ORF">T03_16747</name>
</gene>
<comment type="caution">
    <text evidence="1">The sequence shown here is derived from an EMBL/GenBank/DDBJ whole genome shotgun (WGS) entry which is preliminary data.</text>
</comment>